<dbReference type="Proteomes" id="UP000245820">
    <property type="component" value="Chromosome"/>
</dbReference>
<dbReference type="Pfam" id="PF00072">
    <property type="entry name" value="Response_reg"/>
    <property type="match status" value="1"/>
</dbReference>
<evidence type="ECO:0000259" key="5">
    <source>
        <dbReference type="PROSITE" id="PS50887"/>
    </source>
</evidence>
<proteinExistence type="predicted"/>
<dbReference type="Gene3D" id="3.40.50.2300">
    <property type="match status" value="1"/>
</dbReference>
<organism evidence="6 7">
    <name type="scientific">Massilia oculi</name>
    <dbReference type="NCBI Taxonomy" id="945844"/>
    <lineage>
        <taxon>Bacteria</taxon>
        <taxon>Pseudomonadati</taxon>
        <taxon>Pseudomonadota</taxon>
        <taxon>Betaproteobacteria</taxon>
        <taxon>Burkholderiales</taxon>
        <taxon>Oxalobacteraceae</taxon>
        <taxon>Telluria group</taxon>
        <taxon>Massilia</taxon>
    </lineage>
</organism>
<dbReference type="SUPFAM" id="SSF52172">
    <property type="entry name" value="CheY-like"/>
    <property type="match status" value="1"/>
</dbReference>
<dbReference type="SUPFAM" id="SSF55073">
    <property type="entry name" value="Nucleotide cyclase"/>
    <property type="match status" value="1"/>
</dbReference>
<protein>
    <recommendedName>
        <fullName evidence="1">diguanylate cyclase</fullName>
        <ecNumber evidence="1">2.7.7.65</ecNumber>
    </recommendedName>
</protein>
<dbReference type="RefSeq" id="WP_109347749.1">
    <property type="nucleotide sequence ID" value="NZ_CP029343.1"/>
</dbReference>
<evidence type="ECO:0000259" key="4">
    <source>
        <dbReference type="PROSITE" id="PS50110"/>
    </source>
</evidence>
<dbReference type="NCBIfam" id="TIGR00254">
    <property type="entry name" value="GGDEF"/>
    <property type="match status" value="1"/>
</dbReference>
<keyword evidence="7" id="KW-1185">Reference proteome</keyword>
<evidence type="ECO:0000256" key="2">
    <source>
        <dbReference type="ARBA" id="ARBA00034247"/>
    </source>
</evidence>
<dbReference type="AlphaFoldDB" id="A0A2S2DQ01"/>
<dbReference type="PANTHER" id="PTHR45138:SF9">
    <property type="entry name" value="DIGUANYLATE CYCLASE DGCM-RELATED"/>
    <property type="match status" value="1"/>
</dbReference>
<dbReference type="FunFam" id="3.30.70.270:FF:000001">
    <property type="entry name" value="Diguanylate cyclase domain protein"/>
    <property type="match status" value="1"/>
</dbReference>
<comment type="catalytic activity">
    <reaction evidence="2">
        <text>2 GTP = 3',3'-c-di-GMP + 2 diphosphate</text>
        <dbReference type="Rhea" id="RHEA:24898"/>
        <dbReference type="ChEBI" id="CHEBI:33019"/>
        <dbReference type="ChEBI" id="CHEBI:37565"/>
        <dbReference type="ChEBI" id="CHEBI:58805"/>
        <dbReference type="EC" id="2.7.7.65"/>
    </reaction>
</comment>
<dbReference type="PROSITE" id="PS50887">
    <property type="entry name" value="GGDEF"/>
    <property type="match status" value="1"/>
</dbReference>
<dbReference type="OrthoDB" id="9813903at2"/>
<evidence type="ECO:0000313" key="7">
    <source>
        <dbReference type="Proteomes" id="UP000245820"/>
    </source>
</evidence>
<dbReference type="EC" id="2.7.7.65" evidence="1"/>
<dbReference type="InterPro" id="IPR000160">
    <property type="entry name" value="GGDEF_dom"/>
</dbReference>
<dbReference type="GO" id="GO:0000160">
    <property type="term" value="P:phosphorelay signal transduction system"/>
    <property type="evidence" value="ECO:0007669"/>
    <property type="project" value="InterPro"/>
</dbReference>
<dbReference type="GO" id="GO:0043709">
    <property type="term" value="P:cell adhesion involved in single-species biofilm formation"/>
    <property type="evidence" value="ECO:0007669"/>
    <property type="project" value="TreeGrafter"/>
</dbReference>
<dbReference type="PANTHER" id="PTHR45138">
    <property type="entry name" value="REGULATORY COMPONENTS OF SENSORY TRANSDUCTION SYSTEM"/>
    <property type="match status" value="1"/>
</dbReference>
<dbReference type="SMART" id="SM00267">
    <property type="entry name" value="GGDEF"/>
    <property type="match status" value="1"/>
</dbReference>
<reference evidence="6 7" key="1">
    <citation type="submission" date="2018-05" db="EMBL/GenBank/DDBJ databases">
        <title>Complete genome sequence of Massilia oculi sp. nov. CCUG 43427T (=DSM 26321T), the type strain of M. oculi, and comparison with genome sequences of other Massilia strains.</title>
        <authorList>
            <person name="Zhu B."/>
        </authorList>
    </citation>
    <scope>NUCLEOTIDE SEQUENCE [LARGE SCALE GENOMIC DNA]</scope>
    <source>
        <strain evidence="6 7">CCUG 43427</strain>
    </source>
</reference>
<dbReference type="CDD" id="cd01949">
    <property type="entry name" value="GGDEF"/>
    <property type="match status" value="1"/>
</dbReference>
<feature type="domain" description="Response regulatory" evidence="4">
    <location>
        <begin position="8"/>
        <end position="123"/>
    </location>
</feature>
<sequence length="307" mass="34189">MNVVENHKVLVADDDAINREVLGELLKPEYTVLLARNGAQTLERAARHLPDLILLDVMMPDMDGYQVLRSLRDDPQTAHIPVIFISGLDRPEDEANGLKMGASDYIVKPFNQTVVMARVALHLQVQRQRRMLERLANIDGLTELANRRRFDEMYSLEWQRARRSGRPLSLALLDIDAFKQYNDRYGHPAGDRALRSVARVAGAAMRRPGDLAARYGGEELLLLMPGTDAHDAHRMAEGVREAVAALNIAHEASGVAPLLTVSIGGATLDPDGQEEQAELFEAADAQLYRAKQSGRNQVWWRDDVTAV</sequence>
<dbReference type="InterPro" id="IPR050469">
    <property type="entry name" value="Diguanylate_Cyclase"/>
</dbReference>
<dbReference type="InterPro" id="IPR043128">
    <property type="entry name" value="Rev_trsase/Diguanyl_cyclase"/>
</dbReference>
<keyword evidence="3" id="KW-0597">Phosphoprotein</keyword>
<dbReference type="Gene3D" id="3.30.70.270">
    <property type="match status" value="1"/>
</dbReference>
<evidence type="ECO:0000256" key="3">
    <source>
        <dbReference type="PROSITE-ProRule" id="PRU00169"/>
    </source>
</evidence>
<dbReference type="KEGG" id="mtim:DIR46_25580"/>
<feature type="modified residue" description="4-aspartylphosphate" evidence="3">
    <location>
        <position position="56"/>
    </location>
</feature>
<dbReference type="EMBL" id="CP029343">
    <property type="protein sequence ID" value="AWL07463.1"/>
    <property type="molecule type" value="Genomic_DNA"/>
</dbReference>
<feature type="domain" description="GGDEF" evidence="5">
    <location>
        <begin position="166"/>
        <end position="303"/>
    </location>
</feature>
<dbReference type="GO" id="GO:0052621">
    <property type="term" value="F:diguanylate cyclase activity"/>
    <property type="evidence" value="ECO:0007669"/>
    <property type="project" value="UniProtKB-EC"/>
</dbReference>
<name>A0A2S2DQ01_9BURK</name>
<accession>A0A2S2DQ01</accession>
<dbReference type="Pfam" id="PF00990">
    <property type="entry name" value="GGDEF"/>
    <property type="match status" value="1"/>
</dbReference>
<dbReference type="InterPro" id="IPR011006">
    <property type="entry name" value="CheY-like_superfamily"/>
</dbReference>
<dbReference type="InterPro" id="IPR029787">
    <property type="entry name" value="Nucleotide_cyclase"/>
</dbReference>
<dbReference type="GO" id="GO:0005886">
    <property type="term" value="C:plasma membrane"/>
    <property type="evidence" value="ECO:0007669"/>
    <property type="project" value="TreeGrafter"/>
</dbReference>
<dbReference type="InterPro" id="IPR001789">
    <property type="entry name" value="Sig_transdc_resp-reg_receiver"/>
</dbReference>
<dbReference type="PROSITE" id="PS50110">
    <property type="entry name" value="RESPONSE_REGULATORY"/>
    <property type="match status" value="1"/>
</dbReference>
<gene>
    <name evidence="6" type="ORF">DIR46_25580</name>
</gene>
<dbReference type="SMART" id="SM00448">
    <property type="entry name" value="REC"/>
    <property type="match status" value="1"/>
</dbReference>
<evidence type="ECO:0000313" key="6">
    <source>
        <dbReference type="EMBL" id="AWL07463.1"/>
    </source>
</evidence>
<dbReference type="GO" id="GO:1902201">
    <property type="term" value="P:negative regulation of bacterial-type flagellum-dependent cell motility"/>
    <property type="evidence" value="ECO:0007669"/>
    <property type="project" value="TreeGrafter"/>
</dbReference>
<evidence type="ECO:0000256" key="1">
    <source>
        <dbReference type="ARBA" id="ARBA00012528"/>
    </source>
</evidence>